<sequence length="31" mass="3550">MCNQKIKNPPTQPISDKAGELIDNIKKKRLQ</sequence>
<evidence type="ECO:0000256" key="1">
    <source>
        <dbReference type="SAM" id="MobiDB-lite"/>
    </source>
</evidence>
<protein>
    <submittedName>
        <fullName evidence="2">Uncharacterized protein</fullName>
    </submittedName>
</protein>
<name>A0A8S5UXR4_9CAUD</name>
<reference evidence="2" key="1">
    <citation type="journal article" date="2021" name="Proc. Natl. Acad. Sci. U.S.A.">
        <title>A Catalog of Tens of Thousands of Viruses from Human Metagenomes Reveals Hidden Associations with Chronic Diseases.</title>
        <authorList>
            <person name="Tisza M.J."/>
            <person name="Buck C.B."/>
        </authorList>
    </citation>
    <scope>NUCLEOTIDE SEQUENCE</scope>
    <source>
        <strain evidence="2">Ctfza2</strain>
    </source>
</reference>
<organism evidence="2">
    <name type="scientific">Siphoviridae sp. ctfza2</name>
    <dbReference type="NCBI Taxonomy" id="2825599"/>
    <lineage>
        <taxon>Viruses</taxon>
        <taxon>Duplodnaviria</taxon>
        <taxon>Heunggongvirae</taxon>
        <taxon>Uroviricota</taxon>
        <taxon>Caudoviricetes</taxon>
    </lineage>
</organism>
<accession>A0A8S5UXR4</accession>
<feature type="region of interest" description="Disordered" evidence="1">
    <location>
        <begin position="1"/>
        <end position="31"/>
    </location>
</feature>
<dbReference type="EMBL" id="BK016163">
    <property type="protein sequence ID" value="DAF99280.1"/>
    <property type="molecule type" value="Genomic_DNA"/>
</dbReference>
<evidence type="ECO:0000313" key="2">
    <source>
        <dbReference type="EMBL" id="DAF99280.1"/>
    </source>
</evidence>
<proteinExistence type="predicted"/>